<dbReference type="CDD" id="cd07812">
    <property type="entry name" value="SRPBCC"/>
    <property type="match status" value="1"/>
</dbReference>
<dbReference type="STRING" id="860235.AOZ06_33285"/>
<proteinExistence type="inferred from homology"/>
<dbReference type="SUPFAM" id="SSF56801">
    <property type="entry name" value="Acetyl-CoA synthetase-like"/>
    <property type="match status" value="1"/>
</dbReference>
<dbReference type="Gene3D" id="3.30.530.20">
    <property type="match status" value="1"/>
</dbReference>
<dbReference type="KEGG" id="kphy:AOZ06_33285"/>
<dbReference type="PROSITE" id="PS00455">
    <property type="entry name" value="AMP_BINDING"/>
    <property type="match status" value="1"/>
</dbReference>
<gene>
    <name evidence="5" type="ORF">AOZ06_33285</name>
</gene>
<evidence type="ECO:0000256" key="2">
    <source>
        <dbReference type="ARBA" id="ARBA00022598"/>
    </source>
</evidence>
<evidence type="ECO:0000256" key="1">
    <source>
        <dbReference type="ARBA" id="ARBA00006432"/>
    </source>
</evidence>
<dbReference type="InterPro" id="IPR042099">
    <property type="entry name" value="ANL_N_sf"/>
</dbReference>
<feature type="domain" description="AMP-binding enzyme C-terminal" evidence="4">
    <location>
        <begin position="593"/>
        <end position="667"/>
    </location>
</feature>
<feature type="domain" description="AMP-dependent synthetase/ligase" evidence="3">
    <location>
        <begin position="192"/>
        <end position="544"/>
    </location>
</feature>
<comment type="similarity">
    <text evidence="1">Belongs to the ATP-dependent AMP-binding enzyme family.</text>
</comment>
<dbReference type="GO" id="GO:0031956">
    <property type="term" value="F:medium-chain fatty acid-CoA ligase activity"/>
    <property type="evidence" value="ECO:0007669"/>
    <property type="project" value="TreeGrafter"/>
</dbReference>
<evidence type="ECO:0000313" key="5">
    <source>
        <dbReference type="EMBL" id="ALG11109.1"/>
    </source>
</evidence>
<dbReference type="OrthoDB" id="56621at2"/>
<dbReference type="Pfam" id="PF10604">
    <property type="entry name" value="Polyketide_cyc2"/>
    <property type="match status" value="1"/>
</dbReference>
<dbReference type="Proteomes" id="UP000063699">
    <property type="component" value="Chromosome"/>
</dbReference>
<dbReference type="InterPro" id="IPR045851">
    <property type="entry name" value="AMP-bd_C_sf"/>
</dbReference>
<dbReference type="CDD" id="cd04433">
    <property type="entry name" value="AFD_class_I"/>
    <property type="match status" value="1"/>
</dbReference>
<dbReference type="PANTHER" id="PTHR43201">
    <property type="entry name" value="ACYL-COA SYNTHETASE"/>
    <property type="match status" value="1"/>
</dbReference>
<dbReference type="RefSeq" id="WP_054293010.1">
    <property type="nucleotide sequence ID" value="NZ_CP012752.1"/>
</dbReference>
<reference evidence="5 6" key="1">
    <citation type="submission" date="2015-07" db="EMBL/GenBank/DDBJ databases">
        <title>Genome sequencing of Kibdelosporangium phytohabitans.</title>
        <authorList>
            <person name="Qin S."/>
            <person name="Xing K."/>
        </authorList>
    </citation>
    <scope>NUCLEOTIDE SEQUENCE [LARGE SCALE GENOMIC DNA]</scope>
    <source>
        <strain evidence="5 6">KLBMP1111</strain>
    </source>
</reference>
<dbReference type="Gene3D" id="3.40.50.12780">
    <property type="entry name" value="N-terminal domain of ligase-like"/>
    <property type="match status" value="1"/>
</dbReference>
<dbReference type="GO" id="GO:0006631">
    <property type="term" value="P:fatty acid metabolic process"/>
    <property type="evidence" value="ECO:0007669"/>
    <property type="project" value="TreeGrafter"/>
</dbReference>
<dbReference type="InterPro" id="IPR000873">
    <property type="entry name" value="AMP-dep_synth/lig_dom"/>
</dbReference>
<dbReference type="InterPro" id="IPR025110">
    <property type="entry name" value="AMP-bd_C"/>
</dbReference>
<dbReference type="InterPro" id="IPR019587">
    <property type="entry name" value="Polyketide_cyclase/dehydratase"/>
</dbReference>
<dbReference type="SUPFAM" id="SSF55961">
    <property type="entry name" value="Bet v1-like"/>
    <property type="match status" value="1"/>
</dbReference>
<evidence type="ECO:0000259" key="4">
    <source>
        <dbReference type="Pfam" id="PF13193"/>
    </source>
</evidence>
<evidence type="ECO:0000313" key="6">
    <source>
        <dbReference type="Proteomes" id="UP000063699"/>
    </source>
</evidence>
<evidence type="ECO:0000259" key="3">
    <source>
        <dbReference type="Pfam" id="PF00501"/>
    </source>
</evidence>
<name>A0A0N9HZE1_9PSEU</name>
<keyword evidence="2" id="KW-0436">Ligase</keyword>
<keyword evidence="6" id="KW-1185">Reference proteome</keyword>
<dbReference type="AlphaFoldDB" id="A0A0N9HZE1"/>
<dbReference type="Pfam" id="PF00501">
    <property type="entry name" value="AMP-binding"/>
    <property type="match status" value="1"/>
</dbReference>
<dbReference type="Gene3D" id="3.30.300.30">
    <property type="match status" value="1"/>
</dbReference>
<dbReference type="EMBL" id="CP012752">
    <property type="protein sequence ID" value="ALG11109.1"/>
    <property type="molecule type" value="Genomic_DNA"/>
</dbReference>
<dbReference type="PANTHER" id="PTHR43201:SF5">
    <property type="entry name" value="MEDIUM-CHAIN ACYL-COA LIGASE ACSF2, MITOCHONDRIAL"/>
    <property type="match status" value="1"/>
</dbReference>
<protein>
    <submittedName>
        <fullName evidence="5">Acyl-CoA synthetase</fullName>
    </submittedName>
</protein>
<dbReference type="InterPro" id="IPR023393">
    <property type="entry name" value="START-like_dom_sf"/>
</dbReference>
<dbReference type="Pfam" id="PF13193">
    <property type="entry name" value="AMP-binding_C"/>
    <property type="match status" value="1"/>
</dbReference>
<accession>A0A0N9HZE1</accession>
<sequence>MRSDSVETRAVVRHPPERVWEVISDPELYPRYVPGLSWCERLTQHHGRGARYLTRVGFDDEVEITMFRHAEHLAWSSTHRQTHRLSIMLKPAPRGGTEINIMLTLLVDAFSANTVRRNVEGALVRLRDHLDGAPVALPPVPRDPATARGSTLSIAKTLAKAGALAPGRPDRMLRQLAQLTKWGATIAGGYQASAVRIPNEIAYHDELTSHSFADVEERTNRMANLLAKYWVTEGSRVALMCRNHGTMLEAFIACGKLGADVLLMNTGLGGAQIAEVIRQHDPALLMVDDEFTNLTAYLPQSLPRIRTWAEPFGRGPNVEELIAHGNPDRITPPKKPGRVVVLTSGTSGTPKGARRPTPRGLGNAAAVLSRIPLRAGEKMLVAAPMFHTWGLAAIQLGMPLRSTLVLQRRFHPQSALQAIQEHRCTSMFAVPIMLQRMVDLPQAVRDRYDTSSLRVVASSGSALPGRLADKFMDAFGDILYNLYGSTEVSWGTIATPADMRAARTTAGMPPLGTRIAILDGRGAPTPPGVVGRIFVGNDMLFDGYTNGANLALRHSLMDTGDRGYLDADGRLFVEGRDDEMIVSGGENVFPGPVEEVLTALPQVLEAAVVGVPDHEYGQRLAAYLVLRPGARLDADFVRRYVHERLARFAVPRDVVFVGDLPRNATGKILRQILEDGHW</sequence>
<organism evidence="5 6">
    <name type="scientific">Kibdelosporangium phytohabitans</name>
    <dbReference type="NCBI Taxonomy" id="860235"/>
    <lineage>
        <taxon>Bacteria</taxon>
        <taxon>Bacillati</taxon>
        <taxon>Actinomycetota</taxon>
        <taxon>Actinomycetes</taxon>
        <taxon>Pseudonocardiales</taxon>
        <taxon>Pseudonocardiaceae</taxon>
        <taxon>Kibdelosporangium</taxon>
    </lineage>
</organism>
<dbReference type="InterPro" id="IPR020845">
    <property type="entry name" value="AMP-binding_CS"/>
</dbReference>